<evidence type="ECO:0000313" key="9">
    <source>
        <dbReference type="Proteomes" id="UP000576368"/>
    </source>
</evidence>
<feature type="transmembrane region" description="Helical" evidence="6">
    <location>
        <begin position="376"/>
        <end position="397"/>
    </location>
</feature>
<keyword evidence="3 6" id="KW-0812">Transmembrane</keyword>
<reference evidence="7 9" key="2">
    <citation type="submission" date="2020-03" db="EMBL/GenBank/DDBJ databases">
        <title>Genomic Encyclopedia of Type Strains, Phase IV (KMG-IV): sequencing the most valuable type-strain genomes for metagenomic binning, comparative biology and taxonomic classification.</title>
        <authorList>
            <person name="Goeker M."/>
        </authorList>
    </citation>
    <scope>NUCLEOTIDE SEQUENCE [LARGE SCALE GENOMIC DNA]</scope>
    <source>
        <strain evidence="7 9">DSM 105722</strain>
    </source>
</reference>
<dbReference type="Proteomes" id="UP001302374">
    <property type="component" value="Chromosome"/>
</dbReference>
<dbReference type="Proteomes" id="UP000576368">
    <property type="component" value="Unassembled WGS sequence"/>
</dbReference>
<dbReference type="EMBL" id="CP043839">
    <property type="protein sequence ID" value="WOF14363.1"/>
    <property type="molecule type" value="Genomic_DNA"/>
</dbReference>
<keyword evidence="4 6" id="KW-1133">Transmembrane helix</keyword>
<evidence type="ECO:0000256" key="3">
    <source>
        <dbReference type="ARBA" id="ARBA00022692"/>
    </source>
</evidence>
<dbReference type="PANTHER" id="PTHR30250">
    <property type="entry name" value="PST FAMILY PREDICTED COLANIC ACID TRANSPORTER"/>
    <property type="match status" value="1"/>
</dbReference>
<dbReference type="RefSeq" id="WP_168044228.1">
    <property type="nucleotide sequence ID" value="NZ_BMPA01000006.1"/>
</dbReference>
<comment type="subcellular location">
    <subcellularLocation>
        <location evidence="1">Cell membrane</location>
        <topology evidence="1">Multi-pass membrane protein</topology>
    </subcellularLocation>
</comment>
<dbReference type="InterPro" id="IPR050833">
    <property type="entry name" value="Poly_Biosynth_Transport"/>
</dbReference>
<evidence type="ECO:0000256" key="4">
    <source>
        <dbReference type="ARBA" id="ARBA00022989"/>
    </source>
</evidence>
<name>A0A7X6BJC6_9BACT</name>
<organism evidence="7 9">
    <name type="scientific">Butyricimonas paravirosa</name>
    <dbReference type="NCBI Taxonomy" id="1472417"/>
    <lineage>
        <taxon>Bacteria</taxon>
        <taxon>Pseudomonadati</taxon>
        <taxon>Bacteroidota</taxon>
        <taxon>Bacteroidia</taxon>
        <taxon>Bacteroidales</taxon>
        <taxon>Odoribacteraceae</taxon>
        <taxon>Butyricimonas</taxon>
    </lineage>
</organism>
<evidence type="ECO:0000313" key="8">
    <source>
        <dbReference type="EMBL" id="WOF14363.1"/>
    </source>
</evidence>
<accession>A0A7X6BJC6</accession>
<keyword evidence="2" id="KW-1003">Cell membrane</keyword>
<feature type="transmembrane region" description="Helical" evidence="6">
    <location>
        <begin position="346"/>
        <end position="364"/>
    </location>
</feature>
<evidence type="ECO:0000256" key="2">
    <source>
        <dbReference type="ARBA" id="ARBA00022475"/>
    </source>
</evidence>
<feature type="transmembrane region" description="Helical" evidence="6">
    <location>
        <begin position="403"/>
        <end position="423"/>
    </location>
</feature>
<dbReference type="Pfam" id="PF01943">
    <property type="entry name" value="Polysacc_synt"/>
    <property type="match status" value="1"/>
</dbReference>
<evidence type="ECO:0000313" key="7">
    <source>
        <dbReference type="EMBL" id="NJC17906.1"/>
    </source>
</evidence>
<reference evidence="8 10" key="1">
    <citation type="submission" date="2019-09" db="EMBL/GenBank/DDBJ databases">
        <title>Butyricimonas paravirosa DSM 105722 (=214-4 = JCM 18677 = CCUG 65563).</title>
        <authorList>
            <person name="Le Roy T."/>
            <person name="Cani P.D."/>
        </authorList>
    </citation>
    <scope>NUCLEOTIDE SEQUENCE [LARGE SCALE GENOMIC DNA]</scope>
    <source>
        <strain evidence="8 10">DSM 105722</strain>
    </source>
</reference>
<feature type="transmembrane region" description="Helical" evidence="6">
    <location>
        <begin position="12"/>
        <end position="31"/>
    </location>
</feature>
<gene>
    <name evidence="8" type="ORF">F1644_19820</name>
    <name evidence="7" type="ORF">GGR15_001523</name>
</gene>
<feature type="transmembrane region" description="Helical" evidence="6">
    <location>
        <begin position="128"/>
        <end position="147"/>
    </location>
</feature>
<dbReference type="GeneID" id="86893593"/>
<feature type="transmembrane region" description="Helical" evidence="6">
    <location>
        <begin position="471"/>
        <end position="496"/>
    </location>
</feature>
<feature type="transmembrane region" description="Helical" evidence="6">
    <location>
        <begin position="43"/>
        <end position="59"/>
    </location>
</feature>
<dbReference type="PANTHER" id="PTHR30250:SF26">
    <property type="entry name" value="PSMA PROTEIN"/>
    <property type="match status" value="1"/>
</dbReference>
<feature type="transmembrane region" description="Helical" evidence="6">
    <location>
        <begin position="443"/>
        <end position="465"/>
    </location>
</feature>
<feature type="transmembrane region" description="Helical" evidence="6">
    <location>
        <begin position="186"/>
        <end position="208"/>
    </location>
</feature>
<dbReference type="AlphaFoldDB" id="A0A7X6BJC6"/>
<protein>
    <submittedName>
        <fullName evidence="7">O-antigen/teichoic acid export membrane protein</fullName>
    </submittedName>
    <submittedName>
        <fullName evidence="8">Oligosaccharide flippase family protein</fullName>
    </submittedName>
</protein>
<evidence type="ECO:0000256" key="5">
    <source>
        <dbReference type="ARBA" id="ARBA00023136"/>
    </source>
</evidence>
<dbReference type="InterPro" id="IPR002797">
    <property type="entry name" value="Polysacc_synth"/>
</dbReference>
<feature type="transmembrane region" description="Helical" evidence="6">
    <location>
        <begin position="306"/>
        <end position="326"/>
    </location>
</feature>
<proteinExistence type="predicted"/>
<sequence length="514" mass="59125">MKIENGKRIAKNTLMLYFRMLITMGVTLYISRVVLNTLGAEDYGIYNVVGGVVAMLAFFNNSLSIATQRFFNVEMACGDIESLNKVFSTSVFSYFIIVVIILVIAETVGLWFVKTQLTIPVDRIDAAIWVYQFSIFTFIINILSTPYNAAIIAHEQMSIFAYISIIEVLLKLFTAFLLIYVMVDKLILYAFLLLLISFLIRCLYVIYCRSHFEECKFHFVKDKRLLNKIFSFSGWMLTGTLASALNTQGINVLLNIFFGPICNAARGIAYQLQGAILAFIQNFMTAVQPQIMKLYSKGNIVDMTHLVYGATKYSFFLLLLLALPVLANTKFVLQIWLHDVPDNTLIFTRLIIIDSLINILFIPLGTITQASGRIKFYQIVVSLCFISVFIFSFVAFVLGYPSYYAFLISIFVNVLGLFFRLLILHKYYDFDIFMYMKNVLVRIIIVGLACILLSFFIHFAINFYIKFVDKWSIFFSSVFLNLLVVFFCCWILGFSLDEKRLIKSKIKLFIKNRF</sequence>
<evidence type="ECO:0000256" key="6">
    <source>
        <dbReference type="SAM" id="Phobius"/>
    </source>
</evidence>
<feature type="transmembrane region" description="Helical" evidence="6">
    <location>
        <begin position="268"/>
        <end position="285"/>
    </location>
</feature>
<feature type="transmembrane region" description="Helical" evidence="6">
    <location>
        <begin position="229"/>
        <end position="248"/>
    </location>
</feature>
<evidence type="ECO:0000313" key="10">
    <source>
        <dbReference type="Proteomes" id="UP001302374"/>
    </source>
</evidence>
<feature type="transmembrane region" description="Helical" evidence="6">
    <location>
        <begin position="91"/>
        <end position="113"/>
    </location>
</feature>
<dbReference type="EMBL" id="JAATLI010000005">
    <property type="protein sequence ID" value="NJC17906.1"/>
    <property type="molecule type" value="Genomic_DNA"/>
</dbReference>
<evidence type="ECO:0000256" key="1">
    <source>
        <dbReference type="ARBA" id="ARBA00004651"/>
    </source>
</evidence>
<feature type="transmembrane region" description="Helical" evidence="6">
    <location>
        <begin position="159"/>
        <end position="180"/>
    </location>
</feature>
<keyword evidence="5 6" id="KW-0472">Membrane</keyword>
<keyword evidence="10" id="KW-1185">Reference proteome</keyword>
<dbReference type="GO" id="GO:0005886">
    <property type="term" value="C:plasma membrane"/>
    <property type="evidence" value="ECO:0007669"/>
    <property type="project" value="UniProtKB-SubCell"/>
</dbReference>